<evidence type="ECO:0000256" key="1">
    <source>
        <dbReference type="SAM" id="MobiDB-lite"/>
    </source>
</evidence>
<evidence type="ECO:0000259" key="2">
    <source>
        <dbReference type="Pfam" id="PF08241"/>
    </source>
</evidence>
<accession>A0ABT3BGE4</accession>
<keyword evidence="3" id="KW-0808">Transferase</keyword>
<dbReference type="GO" id="GO:0008168">
    <property type="term" value="F:methyltransferase activity"/>
    <property type="evidence" value="ECO:0007669"/>
    <property type="project" value="UniProtKB-KW"/>
</dbReference>
<dbReference type="EMBL" id="JALIEB010000009">
    <property type="protein sequence ID" value="MCV3272655.1"/>
    <property type="molecule type" value="Genomic_DNA"/>
</dbReference>
<feature type="region of interest" description="Disordered" evidence="1">
    <location>
        <begin position="1"/>
        <end position="29"/>
    </location>
</feature>
<name>A0ABT3BGE4_9RHOB</name>
<gene>
    <name evidence="3" type="ORF">MUB52_14550</name>
</gene>
<sequence length="275" mass="31573">MKTLEAEVAENRVRREANRKAAEQSASRGKSHMRRWAKWAIEPLNAAMHALRLARLKAERRKRIAEYLERDGFKGLQVGCGPHINSGWHNSDIFMPRPFFRGFTKQESELDLHVDITEPLPYPDDSLDAIYAEEVLEHVPNPAGRAFLSEAKRVLRPGGVLRLTTPDALGICKVFAGGVPDVDVEHWEPFWLNPYWSREYWLNGQFYLYGHQHLWTFEELSDALGQSGFKKVERVEPMQTNSEMPQLANLERHAVSNPEILRIDAHVRQIVEATA</sequence>
<evidence type="ECO:0000313" key="4">
    <source>
        <dbReference type="Proteomes" id="UP001208690"/>
    </source>
</evidence>
<dbReference type="Pfam" id="PF08241">
    <property type="entry name" value="Methyltransf_11"/>
    <property type="match status" value="1"/>
</dbReference>
<organism evidence="3 4">
    <name type="scientific">Roseobacter sinensis</name>
    <dbReference type="NCBI Taxonomy" id="2931391"/>
    <lineage>
        <taxon>Bacteria</taxon>
        <taxon>Pseudomonadati</taxon>
        <taxon>Pseudomonadota</taxon>
        <taxon>Alphaproteobacteria</taxon>
        <taxon>Rhodobacterales</taxon>
        <taxon>Roseobacteraceae</taxon>
        <taxon>Roseobacter</taxon>
    </lineage>
</organism>
<feature type="domain" description="Methyltransferase type 11" evidence="2">
    <location>
        <begin position="112"/>
        <end position="161"/>
    </location>
</feature>
<proteinExistence type="predicted"/>
<dbReference type="CDD" id="cd02440">
    <property type="entry name" value="AdoMet_MTases"/>
    <property type="match status" value="1"/>
</dbReference>
<dbReference type="InterPro" id="IPR029063">
    <property type="entry name" value="SAM-dependent_MTases_sf"/>
</dbReference>
<evidence type="ECO:0000313" key="3">
    <source>
        <dbReference type="EMBL" id="MCV3272655.1"/>
    </source>
</evidence>
<keyword evidence="4" id="KW-1185">Reference proteome</keyword>
<reference evidence="3 4" key="1">
    <citation type="submission" date="2022-04" db="EMBL/GenBank/DDBJ databases">
        <title>Roseobacter sp. WL0113 is a bacterium isolated from neritic sediment.</title>
        <authorList>
            <person name="Wang L."/>
            <person name="He W."/>
            <person name="Zhang D.-F."/>
        </authorList>
    </citation>
    <scope>NUCLEOTIDE SEQUENCE [LARGE SCALE GENOMIC DNA]</scope>
    <source>
        <strain evidence="3 4">WL0113</strain>
    </source>
</reference>
<dbReference type="GO" id="GO:0032259">
    <property type="term" value="P:methylation"/>
    <property type="evidence" value="ECO:0007669"/>
    <property type="project" value="UniProtKB-KW"/>
</dbReference>
<feature type="compositionally biased region" description="Basic and acidic residues" evidence="1">
    <location>
        <begin position="9"/>
        <end position="22"/>
    </location>
</feature>
<dbReference type="SUPFAM" id="SSF53335">
    <property type="entry name" value="S-adenosyl-L-methionine-dependent methyltransferases"/>
    <property type="match status" value="1"/>
</dbReference>
<dbReference type="Proteomes" id="UP001208690">
    <property type="component" value="Unassembled WGS sequence"/>
</dbReference>
<dbReference type="InterPro" id="IPR013216">
    <property type="entry name" value="Methyltransf_11"/>
</dbReference>
<dbReference type="Gene3D" id="3.40.50.150">
    <property type="entry name" value="Vaccinia Virus protein VP39"/>
    <property type="match status" value="1"/>
</dbReference>
<keyword evidence="3" id="KW-0489">Methyltransferase</keyword>
<comment type="caution">
    <text evidence="3">The sequence shown here is derived from an EMBL/GenBank/DDBJ whole genome shotgun (WGS) entry which is preliminary data.</text>
</comment>
<dbReference type="RefSeq" id="WP_263844972.1">
    <property type="nucleotide sequence ID" value="NZ_JALIEB010000009.1"/>
</dbReference>
<protein>
    <submittedName>
        <fullName evidence="3">Methyltransferase domain-containing protein</fullName>
    </submittedName>
</protein>